<dbReference type="PANTHER" id="PTHR30509:SF9">
    <property type="entry name" value="MULTIDRUG RESISTANCE PROTEIN MDTO"/>
    <property type="match status" value="1"/>
</dbReference>
<proteinExistence type="inferred from homology"/>
<feature type="transmembrane region" description="Helical" evidence="7">
    <location>
        <begin position="188"/>
        <end position="205"/>
    </location>
</feature>
<comment type="subcellular location">
    <subcellularLocation>
        <location evidence="1">Cell membrane</location>
        <topology evidence="1">Multi-pass membrane protein</topology>
    </subcellularLocation>
</comment>
<keyword evidence="5 7" id="KW-0472">Membrane</keyword>
<dbReference type="GO" id="GO:0005886">
    <property type="term" value="C:plasma membrane"/>
    <property type="evidence" value="ECO:0007669"/>
    <property type="project" value="UniProtKB-SubCell"/>
</dbReference>
<accession>A0A023D8C6</accession>
<evidence type="ECO:0000256" key="6">
    <source>
        <dbReference type="ARBA" id="ARBA00043993"/>
    </source>
</evidence>
<evidence type="ECO:0000313" key="9">
    <source>
        <dbReference type="EMBL" id="GAJ30344.1"/>
    </source>
</evidence>
<evidence type="ECO:0000256" key="4">
    <source>
        <dbReference type="ARBA" id="ARBA00022989"/>
    </source>
</evidence>
<evidence type="ECO:0000256" key="5">
    <source>
        <dbReference type="ARBA" id="ARBA00023136"/>
    </source>
</evidence>
<gene>
    <name evidence="9" type="ORF">Amme_122_003</name>
</gene>
<name>A0A023D8C6_ACIMT</name>
<evidence type="ECO:0000313" key="10">
    <source>
        <dbReference type="Proteomes" id="UP000019760"/>
    </source>
</evidence>
<evidence type="ECO:0000256" key="3">
    <source>
        <dbReference type="ARBA" id="ARBA00022692"/>
    </source>
</evidence>
<feature type="transmembrane region" description="Helical" evidence="7">
    <location>
        <begin position="117"/>
        <end position="146"/>
    </location>
</feature>
<feature type="transmembrane region" description="Helical" evidence="7">
    <location>
        <begin position="500"/>
        <end position="520"/>
    </location>
</feature>
<dbReference type="InterPro" id="IPR049453">
    <property type="entry name" value="Memb_transporter_dom"/>
</dbReference>
<organism evidence="9 10">
    <name type="scientific">Acidomonas methanolica NBRC 104435</name>
    <dbReference type="NCBI Taxonomy" id="1231351"/>
    <lineage>
        <taxon>Bacteria</taxon>
        <taxon>Pseudomonadati</taxon>
        <taxon>Pseudomonadota</taxon>
        <taxon>Alphaproteobacteria</taxon>
        <taxon>Acetobacterales</taxon>
        <taxon>Acetobacteraceae</taxon>
        <taxon>Acidomonas</taxon>
    </lineage>
</organism>
<comment type="similarity">
    <text evidence="6">Belongs to the YccS/YhfK family.</text>
</comment>
<feature type="transmembrane region" description="Helical" evidence="7">
    <location>
        <begin position="532"/>
        <end position="552"/>
    </location>
</feature>
<evidence type="ECO:0000259" key="8">
    <source>
        <dbReference type="Pfam" id="PF13515"/>
    </source>
</evidence>
<feature type="transmembrane region" description="Helical" evidence="7">
    <location>
        <begin position="449"/>
        <end position="470"/>
    </location>
</feature>
<evidence type="ECO:0000256" key="1">
    <source>
        <dbReference type="ARBA" id="ARBA00004651"/>
    </source>
</evidence>
<dbReference type="Pfam" id="PF13515">
    <property type="entry name" value="FUSC_2"/>
    <property type="match status" value="1"/>
</dbReference>
<dbReference type="Proteomes" id="UP000019760">
    <property type="component" value="Unassembled WGS sequence"/>
</dbReference>
<keyword evidence="3 7" id="KW-0812">Transmembrane</keyword>
<sequence length="735" mass="79982">MSTGVALKDRAPLAIDEGNPPGALGLLMAEMLPTPGRLRNTLLLLAQVVIAITIGETFRIPMLSILIIISFFLSGNDGASNTSTALMAGMTIVAGTALTIVFLMLSLSEPGLRLPCMLMLTLCAGFLSQAATMGPLFNILFFWIVYMAMNADILDAVGYSVDGFVGNTTDSVVPDAAFMPPEESMLHLLLWIGFVFLIGITLLVVTNRLAGHDPLVVLRDGLVARLNMIADLCDDQSGSAEDARPLYRYAEAGVADLRRAHDLASKLHPELSRHRAGIAMIRTMARLVLIMVFLHPLQGGQDTEFMRAAGRVARVCARTLQNRRRELTELEAEGTDLSAMTESFRADPMRFPLAMELARGLTVVRSLILIPDVEKQGFTPEITVAVRSYLKPDAFRNPAYAQAAMRIALSVTICYAITRATSWPGIQTCVVTCFLVSLETVGDTVHKMLLRITGALTGAAFGIGTILLLMPYMTNLTDLILAVIPVTLLAGWIKSGSERISYAGVQIALAYFMTVLQGYGPTLDMETGRDRVVGILIGNIVVYLVAVTFWPVSVTAVARRQLVNATRILGTLVAYRRTEPDALVETAQEVEREKFGKAIAAVRNAIVNAPLEIFGFKPSSGARQIDARMITAIQLLAVPIAILSDIRVPADNAVQKHVEQLKGWFDAFASWIDDGRNGGSLVETLPPALALPDDPQREIWFAVLDQRLRRILEDLIPDDEPETAKPAIDVRHVRA</sequence>
<feature type="transmembrane region" description="Helical" evidence="7">
    <location>
        <begin position="85"/>
        <end position="105"/>
    </location>
</feature>
<feature type="transmembrane region" description="Helical" evidence="7">
    <location>
        <begin position="42"/>
        <end position="73"/>
    </location>
</feature>
<reference evidence="9 10" key="2">
    <citation type="journal article" date="2014" name="FEMS Microbiol. Lett.">
        <title>Draft genomic DNA sequence of the facultatively methylotrophic bacterium Acidomonas methanolica type strain MB58.</title>
        <authorList>
            <person name="Higashiura N."/>
            <person name="Hadano H."/>
            <person name="Hirakawa H."/>
            <person name="Matsutani M."/>
            <person name="Takabe S."/>
            <person name="Matsushita K."/>
            <person name="Azuma Y."/>
        </authorList>
    </citation>
    <scope>NUCLEOTIDE SEQUENCE [LARGE SCALE GENOMIC DNA]</scope>
    <source>
        <strain evidence="9 10">MB58</strain>
    </source>
</reference>
<reference evidence="10" key="1">
    <citation type="journal article" date="2014" name="FEMS Microbiol. Lett.">
        <title>Draft Genomic DNA Sequence of the Facultatively Methylotrophic Bacterium Acidomonas methanolica type strain MB58.</title>
        <authorList>
            <person name="Higashiura N."/>
            <person name="Hadano H."/>
            <person name="Hirakawa H."/>
            <person name="Matsutani M."/>
            <person name="Takabe S."/>
            <person name="Matsushita K."/>
            <person name="Azuma Y."/>
        </authorList>
    </citation>
    <scope>NUCLEOTIDE SEQUENCE [LARGE SCALE GENOMIC DNA]</scope>
    <source>
        <strain evidence="10">MB58</strain>
    </source>
</reference>
<keyword evidence="4 7" id="KW-1133">Transmembrane helix</keyword>
<dbReference type="OrthoDB" id="105720at2"/>
<dbReference type="AlphaFoldDB" id="A0A023D8C6"/>
<keyword evidence="10" id="KW-1185">Reference proteome</keyword>
<feature type="transmembrane region" description="Helical" evidence="7">
    <location>
        <begin position="476"/>
        <end position="493"/>
    </location>
</feature>
<dbReference type="EMBL" id="BAND01000121">
    <property type="protein sequence ID" value="GAJ30344.1"/>
    <property type="molecule type" value="Genomic_DNA"/>
</dbReference>
<keyword evidence="2" id="KW-1003">Cell membrane</keyword>
<feature type="domain" description="Integral membrane bound transporter" evidence="8">
    <location>
        <begin position="413"/>
        <end position="544"/>
    </location>
</feature>
<dbReference type="RefSeq" id="WP_042061271.1">
    <property type="nucleotide sequence ID" value="NZ_BAND01000121.1"/>
</dbReference>
<evidence type="ECO:0000256" key="2">
    <source>
        <dbReference type="ARBA" id="ARBA00022475"/>
    </source>
</evidence>
<dbReference type="PANTHER" id="PTHR30509">
    <property type="entry name" value="P-HYDROXYBENZOIC ACID EFFLUX PUMP SUBUNIT-RELATED"/>
    <property type="match status" value="1"/>
</dbReference>
<protein>
    <recommendedName>
        <fullName evidence="8">Integral membrane bound transporter domain-containing protein</fullName>
    </recommendedName>
</protein>
<evidence type="ECO:0000256" key="7">
    <source>
        <dbReference type="SAM" id="Phobius"/>
    </source>
</evidence>
<comment type="caution">
    <text evidence="9">The sequence shown here is derived from an EMBL/GenBank/DDBJ whole genome shotgun (WGS) entry which is preliminary data.</text>
</comment>